<evidence type="ECO:0000313" key="3">
    <source>
        <dbReference type="EMBL" id="MCO5725416.1"/>
    </source>
</evidence>
<dbReference type="EMBL" id="JAMXIB010000009">
    <property type="protein sequence ID" value="MCO5725416.1"/>
    <property type="molecule type" value="Genomic_DNA"/>
</dbReference>
<keyword evidence="4" id="KW-1185">Reference proteome</keyword>
<evidence type="ECO:0000259" key="2">
    <source>
        <dbReference type="Pfam" id="PF19089"/>
    </source>
</evidence>
<dbReference type="Pfam" id="PF19089">
    <property type="entry name" value="DUF5777"/>
    <property type="match status" value="1"/>
</dbReference>
<feature type="signal peptide" evidence="1">
    <location>
        <begin position="1"/>
        <end position="20"/>
    </location>
</feature>
<organism evidence="3 4">
    <name type="scientific">Robiginitalea marina</name>
    <dbReference type="NCBI Taxonomy" id="2954105"/>
    <lineage>
        <taxon>Bacteria</taxon>
        <taxon>Pseudomonadati</taxon>
        <taxon>Bacteroidota</taxon>
        <taxon>Flavobacteriia</taxon>
        <taxon>Flavobacteriales</taxon>
        <taxon>Flavobacteriaceae</taxon>
        <taxon>Robiginitalea</taxon>
    </lineage>
</organism>
<dbReference type="RefSeq" id="WP_252741790.1">
    <property type="nucleotide sequence ID" value="NZ_JAMXIB010000009.1"/>
</dbReference>
<proteinExistence type="predicted"/>
<evidence type="ECO:0000256" key="1">
    <source>
        <dbReference type="SAM" id="SignalP"/>
    </source>
</evidence>
<dbReference type="Proteomes" id="UP001206312">
    <property type="component" value="Unassembled WGS sequence"/>
</dbReference>
<feature type="domain" description="DUF5777" evidence="2">
    <location>
        <begin position="39"/>
        <end position="287"/>
    </location>
</feature>
<reference evidence="3 4" key="1">
    <citation type="submission" date="2022-06" db="EMBL/GenBank/DDBJ databases">
        <authorList>
            <person name="Xuan X."/>
        </authorList>
    </citation>
    <scope>NUCLEOTIDE SEQUENCE [LARGE SCALE GENOMIC DNA]</scope>
    <source>
        <strain evidence="3 4">2V75</strain>
    </source>
</reference>
<name>A0ABT1AZD9_9FLAO</name>
<sequence length="289" mass="32708">MRFPYSLLLIVFFCPLGLLAQDAEPDSVKVVDKPERPAFESNFLIDNPTDKLYLKNSLEVVFQHRFGTISGGENDLLGIYGAANIRIGVAYTLHERVQIGFGTEKNRKLQDFNLKLGLLQQTRSGRIPVNVSYYGNVAIDARKKENFALDQHRYSYFHSLIISRRFSPNFSFQVVPSLSHFNAVPEGAQNDVFGLAFGGRYKVTPNTAITMEYTMPMTDWDESFEGVNNPTPGFSLGMEFVTSSHAFQVYLSSLNGITPQANYFFNDNQFFDGFDSILLGFTITRLYNF</sequence>
<accession>A0ABT1AZD9</accession>
<evidence type="ECO:0000313" key="4">
    <source>
        <dbReference type="Proteomes" id="UP001206312"/>
    </source>
</evidence>
<feature type="chain" id="PRO_5046034607" evidence="1">
    <location>
        <begin position="21"/>
        <end position="289"/>
    </location>
</feature>
<protein>
    <submittedName>
        <fullName evidence="3">DUF5777 family beta-barrel protein</fullName>
    </submittedName>
</protein>
<comment type="caution">
    <text evidence="3">The sequence shown here is derived from an EMBL/GenBank/DDBJ whole genome shotgun (WGS) entry which is preliminary data.</text>
</comment>
<dbReference type="InterPro" id="IPR045916">
    <property type="entry name" value="DUF5777"/>
</dbReference>
<keyword evidence="1" id="KW-0732">Signal</keyword>
<gene>
    <name evidence="3" type="ORF">NG653_11155</name>
</gene>